<dbReference type="GO" id="GO:0004497">
    <property type="term" value="F:monooxygenase activity"/>
    <property type="evidence" value="ECO:0007669"/>
    <property type="project" value="TreeGrafter"/>
</dbReference>
<dbReference type="GO" id="GO:0005829">
    <property type="term" value="C:cytosol"/>
    <property type="evidence" value="ECO:0007669"/>
    <property type="project" value="TreeGrafter"/>
</dbReference>
<dbReference type="PANTHER" id="PTHR43539:SF78">
    <property type="entry name" value="FLAVIN-CONTAINING MONOOXYGENASE"/>
    <property type="match status" value="1"/>
</dbReference>
<gene>
    <name evidence="3" type="ORF">SAMN05444358_1134</name>
</gene>
<dbReference type="InterPro" id="IPR036291">
    <property type="entry name" value="NAD(P)-bd_dom_sf"/>
</dbReference>
<dbReference type="SUPFAM" id="SSF51735">
    <property type="entry name" value="NAD(P)-binding Rossmann-fold domains"/>
    <property type="match status" value="1"/>
</dbReference>
<dbReference type="PRINTS" id="PR00469">
    <property type="entry name" value="PNDRDTASEII"/>
</dbReference>
<dbReference type="GO" id="GO:0050660">
    <property type="term" value="F:flavin adenine dinucleotide binding"/>
    <property type="evidence" value="ECO:0007669"/>
    <property type="project" value="TreeGrafter"/>
</dbReference>
<dbReference type="AlphaFoldDB" id="A0A1H3F3K1"/>
<dbReference type="RefSeq" id="WP_074739107.1">
    <property type="nucleotide sequence ID" value="NZ_FNNP01000013.1"/>
</dbReference>
<feature type="region of interest" description="Disordered" evidence="2">
    <location>
        <begin position="381"/>
        <end position="406"/>
    </location>
</feature>
<sequence length="406" mass="44282">MTHSHSTTAIVIGAGLSGLAAATELRDRKIPVTILEASDRVADPWRARHPKLRLNIHRHFARLPGHHEPRHPGTYLPRDAVVDYLSEYAAGLASDIQFETCVQSVHRLVGGWQVGTNKGTYTCAHLIVATGREKEPDMPIWPGLDEFGGKVIHAADFEEPSSYDGKKVLVVGAGNSGSDVLNHLSRANPAQVWISVRNGPSILPTRIFGYPMHRMARLFSRTPKWALDPLMAGMQWMNFGNLRRHGLPRHRKGGGSRLINDGVTPALDDGFVKALKMGRFEVVGQAVGFSPYTVELADGHKVDPDVVICATGYQTGLEDLFGHLGALDKRGYPLCPAGQKDNRNPGLWFTGFGVSFEGFFYAAGVSATRLATSISAQNSQLSNERRTTRAAQLDPPQSLTLKGTLQ</sequence>
<dbReference type="OrthoDB" id="9808049at2"/>
<dbReference type="Gene3D" id="3.50.50.60">
    <property type="entry name" value="FAD/NAD(P)-binding domain"/>
    <property type="match status" value="1"/>
</dbReference>
<dbReference type="PANTHER" id="PTHR43539">
    <property type="entry name" value="FLAVIN-BINDING MONOOXYGENASE-LIKE PROTEIN (AFU_ORTHOLOGUE AFUA_4G09220)"/>
    <property type="match status" value="1"/>
</dbReference>
<evidence type="ECO:0000256" key="1">
    <source>
        <dbReference type="ARBA" id="ARBA00023002"/>
    </source>
</evidence>
<organism evidence="3 4">
    <name type="scientific">Ruegeria halocynthiae</name>
    <dbReference type="NCBI Taxonomy" id="985054"/>
    <lineage>
        <taxon>Bacteria</taxon>
        <taxon>Pseudomonadati</taxon>
        <taxon>Pseudomonadota</taxon>
        <taxon>Alphaproteobacteria</taxon>
        <taxon>Rhodobacterales</taxon>
        <taxon>Roseobacteraceae</taxon>
        <taxon>Ruegeria</taxon>
    </lineage>
</organism>
<dbReference type="InterPro" id="IPR050982">
    <property type="entry name" value="Auxin_biosynth/cation_transpt"/>
</dbReference>
<dbReference type="PRINTS" id="PR00368">
    <property type="entry name" value="FADPNR"/>
</dbReference>
<reference evidence="4" key="1">
    <citation type="submission" date="2016-10" db="EMBL/GenBank/DDBJ databases">
        <authorList>
            <person name="Varghese N."/>
            <person name="Submissions S."/>
        </authorList>
    </citation>
    <scope>NUCLEOTIDE SEQUENCE [LARGE SCALE GENOMIC DNA]</scope>
    <source>
        <strain evidence="4">DSM 27839</strain>
    </source>
</reference>
<dbReference type="InterPro" id="IPR036188">
    <property type="entry name" value="FAD/NAD-bd_sf"/>
</dbReference>
<evidence type="ECO:0000256" key="2">
    <source>
        <dbReference type="SAM" id="MobiDB-lite"/>
    </source>
</evidence>
<evidence type="ECO:0000313" key="4">
    <source>
        <dbReference type="Proteomes" id="UP000183400"/>
    </source>
</evidence>
<protein>
    <submittedName>
        <fullName evidence="3">Predicted flavoprotein CzcO associated with the cation diffusion facilitator CzcD</fullName>
    </submittedName>
</protein>
<keyword evidence="1" id="KW-0560">Oxidoreductase</keyword>
<feature type="compositionally biased region" description="Polar residues" evidence="2">
    <location>
        <begin position="395"/>
        <end position="406"/>
    </location>
</feature>
<dbReference type="EMBL" id="FNNP01000013">
    <property type="protein sequence ID" value="SDX84764.1"/>
    <property type="molecule type" value="Genomic_DNA"/>
</dbReference>
<dbReference type="SUPFAM" id="SSF51905">
    <property type="entry name" value="FAD/NAD(P)-binding domain"/>
    <property type="match status" value="1"/>
</dbReference>
<keyword evidence="4" id="KW-1185">Reference proteome</keyword>
<dbReference type="STRING" id="985054.SAMN05444358_1134"/>
<accession>A0A1H3F3K1</accession>
<evidence type="ECO:0000313" key="3">
    <source>
        <dbReference type="EMBL" id="SDX84764.1"/>
    </source>
</evidence>
<proteinExistence type="predicted"/>
<name>A0A1H3F3K1_9RHOB</name>
<dbReference type="Pfam" id="PF13738">
    <property type="entry name" value="Pyr_redox_3"/>
    <property type="match status" value="1"/>
</dbReference>
<dbReference type="Proteomes" id="UP000183400">
    <property type="component" value="Unassembled WGS sequence"/>
</dbReference>